<dbReference type="AlphaFoldDB" id="A0A8S3XX02"/>
<protein>
    <submittedName>
        <fullName evidence="3">(apollo) hypothetical protein</fullName>
    </submittedName>
</protein>
<evidence type="ECO:0000256" key="2">
    <source>
        <dbReference type="SAM" id="MobiDB-lite"/>
    </source>
</evidence>
<feature type="coiled-coil region" evidence="1">
    <location>
        <begin position="193"/>
        <end position="223"/>
    </location>
</feature>
<sequence>MGRPKTISTTNEERKKRKRELEQKRYQKIKGDLVLYAQYQLKNKAKYEKRKAQKKVISIKEMTSRATTAQKKRRDAFNAYYKRKKDAKAAAMRFVELHSPPDSEAEENNERRIESIIVNRDSPSPSILASSSLLPIMRDNKENTDPNPRITRSQGSPLSGCTSQVSETSSVLSREISPFQSIRRLRHKKDKKIKELTRQLEGVKKVNEVCRKKLKRLNEAKKESSVDIMNDKLLQSYTALKTHKAKQEFARNLQVNIKTTLKDKGWLGKLTNIFRRRVSEQKGSKVNKIREDIKRFLEEDENSSVTAGKKETIKKAGVTKQRRYSGLIDYTESGHGKGAPDGVGGTLKRTADAIVSRGHDIPDFDSFLDELKSKVKNIVIKVVSGYDNVEKDILLPTDLRPFKGTQQVHQVIWNDSDKYQVTMRNLSCVEKACIIQPRCGNHVKYLGLHVLRPDILSSSADSDPADEIENTDQSNIFSSVVPLHRSYAFCVTSENNPPEELRSEIVSEASDVRSEFAELCFSEEMINVQNLMTVDSINLPEADNGLHLTNLLLSNLPRI</sequence>
<comment type="caution">
    <text evidence="3">The sequence shown here is derived from an EMBL/GenBank/DDBJ whole genome shotgun (WGS) entry which is preliminary data.</text>
</comment>
<dbReference type="Proteomes" id="UP000691718">
    <property type="component" value="Unassembled WGS sequence"/>
</dbReference>
<feature type="region of interest" description="Disordered" evidence="2">
    <location>
        <begin position="138"/>
        <end position="164"/>
    </location>
</feature>
<gene>
    <name evidence="3" type="ORF">PAPOLLO_LOCUS22968</name>
</gene>
<reference evidence="3" key="1">
    <citation type="submission" date="2021-04" db="EMBL/GenBank/DDBJ databases">
        <authorList>
            <person name="Tunstrom K."/>
        </authorList>
    </citation>
    <scope>NUCLEOTIDE SEQUENCE</scope>
</reference>
<feature type="compositionally biased region" description="Polar residues" evidence="2">
    <location>
        <begin position="150"/>
        <end position="164"/>
    </location>
</feature>
<name>A0A8S3XX02_PARAO</name>
<keyword evidence="4" id="KW-1185">Reference proteome</keyword>
<feature type="compositionally biased region" description="Polar residues" evidence="2">
    <location>
        <begin position="1"/>
        <end position="10"/>
    </location>
</feature>
<accession>A0A8S3XX02</accession>
<evidence type="ECO:0000313" key="3">
    <source>
        <dbReference type="EMBL" id="CAG5044245.1"/>
    </source>
</evidence>
<evidence type="ECO:0000313" key="4">
    <source>
        <dbReference type="Proteomes" id="UP000691718"/>
    </source>
</evidence>
<organism evidence="3 4">
    <name type="scientific">Parnassius apollo</name>
    <name type="common">Apollo butterfly</name>
    <name type="synonym">Papilio apollo</name>
    <dbReference type="NCBI Taxonomy" id="110799"/>
    <lineage>
        <taxon>Eukaryota</taxon>
        <taxon>Metazoa</taxon>
        <taxon>Ecdysozoa</taxon>
        <taxon>Arthropoda</taxon>
        <taxon>Hexapoda</taxon>
        <taxon>Insecta</taxon>
        <taxon>Pterygota</taxon>
        <taxon>Neoptera</taxon>
        <taxon>Endopterygota</taxon>
        <taxon>Lepidoptera</taxon>
        <taxon>Glossata</taxon>
        <taxon>Ditrysia</taxon>
        <taxon>Papilionoidea</taxon>
        <taxon>Papilionidae</taxon>
        <taxon>Parnassiinae</taxon>
        <taxon>Parnassini</taxon>
        <taxon>Parnassius</taxon>
        <taxon>Parnassius</taxon>
    </lineage>
</organism>
<feature type="region of interest" description="Disordered" evidence="2">
    <location>
        <begin position="1"/>
        <end position="23"/>
    </location>
</feature>
<dbReference type="EMBL" id="CAJQZP010001411">
    <property type="protein sequence ID" value="CAG5044245.1"/>
    <property type="molecule type" value="Genomic_DNA"/>
</dbReference>
<proteinExistence type="predicted"/>
<keyword evidence="1" id="KW-0175">Coiled coil</keyword>
<dbReference type="OrthoDB" id="6375801at2759"/>
<evidence type="ECO:0000256" key="1">
    <source>
        <dbReference type="SAM" id="Coils"/>
    </source>
</evidence>
<feature type="compositionally biased region" description="Basic and acidic residues" evidence="2">
    <location>
        <begin position="11"/>
        <end position="23"/>
    </location>
</feature>